<protein>
    <recommendedName>
        <fullName evidence="5">Ubiquitin 3 binding protein But2 C-terminal domain-containing protein</fullName>
    </recommendedName>
</protein>
<feature type="region of interest" description="Disordered" evidence="1">
    <location>
        <begin position="134"/>
        <end position="160"/>
    </location>
</feature>
<name>A0AAN6MKJ8_9PEZI</name>
<keyword evidence="4" id="KW-1185">Reference proteome</keyword>
<evidence type="ECO:0000313" key="3">
    <source>
        <dbReference type="EMBL" id="KAK3902611.1"/>
    </source>
</evidence>
<dbReference type="AlphaFoldDB" id="A0AAN6MKJ8"/>
<dbReference type="EMBL" id="MU855498">
    <property type="protein sequence ID" value="KAK3902611.1"/>
    <property type="molecule type" value="Genomic_DNA"/>
</dbReference>
<evidence type="ECO:0000256" key="2">
    <source>
        <dbReference type="SAM" id="SignalP"/>
    </source>
</evidence>
<accession>A0AAN6MKJ8</accession>
<gene>
    <name evidence="3" type="ORF">C8A05DRAFT_33687</name>
</gene>
<keyword evidence="2" id="KW-0732">Signal</keyword>
<evidence type="ECO:0000313" key="4">
    <source>
        <dbReference type="Proteomes" id="UP001303889"/>
    </source>
</evidence>
<organism evidence="3 4">
    <name type="scientific">Staphylotrichum tortipilum</name>
    <dbReference type="NCBI Taxonomy" id="2831512"/>
    <lineage>
        <taxon>Eukaryota</taxon>
        <taxon>Fungi</taxon>
        <taxon>Dikarya</taxon>
        <taxon>Ascomycota</taxon>
        <taxon>Pezizomycotina</taxon>
        <taxon>Sordariomycetes</taxon>
        <taxon>Sordariomycetidae</taxon>
        <taxon>Sordariales</taxon>
        <taxon>Chaetomiaceae</taxon>
        <taxon>Staphylotrichum</taxon>
    </lineage>
</organism>
<evidence type="ECO:0000256" key="1">
    <source>
        <dbReference type="SAM" id="MobiDB-lite"/>
    </source>
</evidence>
<feature type="compositionally biased region" description="Low complexity" evidence="1">
    <location>
        <begin position="65"/>
        <end position="93"/>
    </location>
</feature>
<reference evidence="3" key="1">
    <citation type="journal article" date="2023" name="Mol. Phylogenet. Evol.">
        <title>Genome-scale phylogeny and comparative genomics of the fungal order Sordariales.</title>
        <authorList>
            <person name="Hensen N."/>
            <person name="Bonometti L."/>
            <person name="Westerberg I."/>
            <person name="Brannstrom I.O."/>
            <person name="Guillou S."/>
            <person name="Cros-Aarteil S."/>
            <person name="Calhoun S."/>
            <person name="Haridas S."/>
            <person name="Kuo A."/>
            <person name="Mondo S."/>
            <person name="Pangilinan J."/>
            <person name="Riley R."/>
            <person name="LaButti K."/>
            <person name="Andreopoulos B."/>
            <person name="Lipzen A."/>
            <person name="Chen C."/>
            <person name="Yan M."/>
            <person name="Daum C."/>
            <person name="Ng V."/>
            <person name="Clum A."/>
            <person name="Steindorff A."/>
            <person name="Ohm R.A."/>
            <person name="Martin F."/>
            <person name="Silar P."/>
            <person name="Natvig D.O."/>
            <person name="Lalanne C."/>
            <person name="Gautier V."/>
            <person name="Ament-Velasquez S.L."/>
            <person name="Kruys A."/>
            <person name="Hutchinson M.I."/>
            <person name="Powell A.J."/>
            <person name="Barry K."/>
            <person name="Miller A.N."/>
            <person name="Grigoriev I.V."/>
            <person name="Debuchy R."/>
            <person name="Gladieux P."/>
            <person name="Hiltunen Thoren M."/>
            <person name="Johannesson H."/>
        </authorList>
    </citation>
    <scope>NUCLEOTIDE SEQUENCE</scope>
    <source>
        <strain evidence="3">CBS 103.79</strain>
    </source>
</reference>
<reference evidence="3" key="2">
    <citation type="submission" date="2023-05" db="EMBL/GenBank/DDBJ databases">
        <authorList>
            <consortium name="Lawrence Berkeley National Laboratory"/>
            <person name="Steindorff A."/>
            <person name="Hensen N."/>
            <person name="Bonometti L."/>
            <person name="Westerberg I."/>
            <person name="Brannstrom I.O."/>
            <person name="Guillou S."/>
            <person name="Cros-Aarteil S."/>
            <person name="Calhoun S."/>
            <person name="Haridas S."/>
            <person name="Kuo A."/>
            <person name="Mondo S."/>
            <person name="Pangilinan J."/>
            <person name="Riley R."/>
            <person name="Labutti K."/>
            <person name="Andreopoulos B."/>
            <person name="Lipzen A."/>
            <person name="Chen C."/>
            <person name="Yanf M."/>
            <person name="Daum C."/>
            <person name="Ng V."/>
            <person name="Clum A."/>
            <person name="Ohm R."/>
            <person name="Martin F."/>
            <person name="Silar P."/>
            <person name="Natvig D."/>
            <person name="Lalanne C."/>
            <person name="Gautier V."/>
            <person name="Ament-Velasquez S.L."/>
            <person name="Kruys A."/>
            <person name="Hutchinson M.I."/>
            <person name="Powell A.J."/>
            <person name="Barry K."/>
            <person name="Miller A.N."/>
            <person name="Grigoriev I.V."/>
            <person name="Debuchy R."/>
            <person name="Gladieux P."/>
            <person name="Thoren M.H."/>
            <person name="Johannesson H."/>
        </authorList>
    </citation>
    <scope>NUCLEOTIDE SEQUENCE</scope>
    <source>
        <strain evidence="3">CBS 103.79</strain>
    </source>
</reference>
<feature type="signal peptide" evidence="2">
    <location>
        <begin position="1"/>
        <end position="21"/>
    </location>
</feature>
<evidence type="ECO:0008006" key="5">
    <source>
        <dbReference type="Google" id="ProtNLM"/>
    </source>
</evidence>
<feature type="compositionally biased region" description="Low complexity" evidence="1">
    <location>
        <begin position="134"/>
        <end position="144"/>
    </location>
</feature>
<dbReference type="Proteomes" id="UP001303889">
    <property type="component" value="Unassembled WGS sequence"/>
</dbReference>
<feature type="chain" id="PRO_5042890832" description="Ubiquitin 3 binding protein But2 C-terminal domain-containing protein" evidence="2">
    <location>
        <begin position="22"/>
        <end position="351"/>
    </location>
</feature>
<sequence>MANPTIRRLPLLLPLLHAAAASTNILNALSIHSLARNCQSAGEPCTYAITLSTLPLTLSDTKAAANDDTYTNDNDNTYGEYSSYDNNNSQDNSAADTPADDATWENAASYGMLTCTFTLPTSLLPFSALPCSTTTTTSSSSSSTDAGYGEDTASGVDGVGGEYTVSEEYTVSGEWDGMLQALSLVVADGAGGQGNAEFGFAGVKAVGGVVGGVKMVGDGMNVGVGNGMKGMKKRRGEGKEWKIKGLTRYPDIEKNETDWQFSILDNDTGLEQACLLSSPGSDPSASFYGIPCDANPKYRISWGHNREGDSAVMTVCYTANGTDAWFGFEKVSAAQLLGDSQNEPVYYTGCA</sequence>
<proteinExistence type="predicted"/>
<comment type="caution">
    <text evidence="3">The sequence shown here is derived from an EMBL/GenBank/DDBJ whole genome shotgun (WGS) entry which is preliminary data.</text>
</comment>
<feature type="region of interest" description="Disordered" evidence="1">
    <location>
        <begin position="65"/>
        <end position="100"/>
    </location>
</feature>